<dbReference type="Gene3D" id="3.90.180.10">
    <property type="entry name" value="Medium-chain alcohol dehydrogenases, catalytic domain"/>
    <property type="match status" value="1"/>
</dbReference>
<dbReference type="Pfam" id="PF08240">
    <property type="entry name" value="ADH_N"/>
    <property type="match status" value="1"/>
</dbReference>
<dbReference type="RefSeq" id="XP_040636114.1">
    <property type="nucleotide sequence ID" value="XM_040784838.1"/>
</dbReference>
<dbReference type="OrthoDB" id="48317at2759"/>
<dbReference type="InterPro" id="IPR036291">
    <property type="entry name" value="NAD(P)-bd_dom_sf"/>
</dbReference>
<accession>A0A017S6E2</accession>
<dbReference type="AlphaFoldDB" id="A0A017S6E2"/>
<dbReference type="EMBL" id="KK088437">
    <property type="protein sequence ID" value="EYE92426.1"/>
    <property type="molecule type" value="Genomic_DNA"/>
</dbReference>
<evidence type="ECO:0000256" key="1">
    <source>
        <dbReference type="ARBA" id="ARBA00008072"/>
    </source>
</evidence>
<dbReference type="Gene3D" id="3.40.50.720">
    <property type="entry name" value="NAD(P)-binding Rossmann-like Domain"/>
    <property type="match status" value="1"/>
</dbReference>
<evidence type="ECO:0000313" key="5">
    <source>
        <dbReference type="Proteomes" id="UP000019804"/>
    </source>
</evidence>
<dbReference type="InterPro" id="IPR047122">
    <property type="entry name" value="Trans-enoyl_RdTase-like"/>
</dbReference>
<protein>
    <submittedName>
        <fullName evidence="4">GroES-like protein</fullName>
    </submittedName>
</protein>
<dbReference type="Proteomes" id="UP000019804">
    <property type="component" value="Unassembled WGS sequence"/>
</dbReference>
<sequence length="338" mass="35641">MSNQAAWIPEARQQLTVGPAPTPKPGPGELIIRSHAVAINPVDWKIQDYGIFIRNYPFILGEDVAGVVEEVGEGVTRFEKGQRVITHLLSLKTANAAYSGFQLYPVAQENATAAIPDSLTFEKATTLPLAVSTASVGLYLPDYLGLPLPSTSPESTEQTLLVWGAASSVGATAVQLAVASGLRVIATASPANHQFVKDLGASVVFDYRSPTVVNDIVNELRGKEIAGAYDAISEEATFGPLSAIAEELGGLPVASVLPYKNPSEAFKPKPVSAIAVFTPPNDKIGQAIWEDYVPKALASGQLQAKPDPVVVGHGLDKIQHAFDVQKAGVSGKKIVVTL</sequence>
<dbReference type="InterPro" id="IPR011032">
    <property type="entry name" value="GroES-like_sf"/>
</dbReference>
<dbReference type="GeneID" id="63699962"/>
<organism evidence="4 5">
    <name type="scientific">Aspergillus ruber (strain CBS 135680)</name>
    <dbReference type="NCBI Taxonomy" id="1388766"/>
    <lineage>
        <taxon>Eukaryota</taxon>
        <taxon>Fungi</taxon>
        <taxon>Dikarya</taxon>
        <taxon>Ascomycota</taxon>
        <taxon>Pezizomycotina</taxon>
        <taxon>Eurotiomycetes</taxon>
        <taxon>Eurotiomycetidae</taxon>
        <taxon>Eurotiales</taxon>
        <taxon>Aspergillaceae</taxon>
        <taxon>Aspergillus</taxon>
        <taxon>Aspergillus subgen. Aspergillus</taxon>
    </lineage>
</organism>
<dbReference type="HOGENOM" id="CLU_026673_16_5_1"/>
<dbReference type="InterPro" id="IPR020843">
    <property type="entry name" value="ER"/>
</dbReference>
<keyword evidence="5" id="KW-1185">Reference proteome</keyword>
<dbReference type="PANTHER" id="PTHR45348:SF2">
    <property type="entry name" value="ZINC-TYPE ALCOHOL DEHYDROGENASE-LIKE PROTEIN C2E1P3.01"/>
    <property type="match status" value="1"/>
</dbReference>
<dbReference type="CDD" id="cd08249">
    <property type="entry name" value="enoyl_reductase_like"/>
    <property type="match status" value="1"/>
</dbReference>
<dbReference type="SMART" id="SM00829">
    <property type="entry name" value="PKS_ER"/>
    <property type="match status" value="1"/>
</dbReference>
<name>A0A017S6E2_ASPRC</name>
<dbReference type="InterPro" id="IPR013149">
    <property type="entry name" value="ADH-like_C"/>
</dbReference>
<proteinExistence type="inferred from homology"/>
<dbReference type="SUPFAM" id="SSF50129">
    <property type="entry name" value="GroES-like"/>
    <property type="match status" value="1"/>
</dbReference>
<dbReference type="SUPFAM" id="SSF51735">
    <property type="entry name" value="NAD(P)-binding Rossmann-fold domains"/>
    <property type="match status" value="1"/>
</dbReference>
<gene>
    <name evidence="4" type="ORF">EURHEDRAFT_462874</name>
</gene>
<evidence type="ECO:0000259" key="3">
    <source>
        <dbReference type="SMART" id="SM00829"/>
    </source>
</evidence>
<feature type="domain" description="Enoyl reductase (ER)" evidence="3">
    <location>
        <begin position="10"/>
        <end position="335"/>
    </location>
</feature>
<evidence type="ECO:0000256" key="2">
    <source>
        <dbReference type="ARBA" id="ARBA00023002"/>
    </source>
</evidence>
<dbReference type="InterPro" id="IPR013154">
    <property type="entry name" value="ADH-like_N"/>
</dbReference>
<dbReference type="Pfam" id="PF00107">
    <property type="entry name" value="ADH_zinc_N"/>
    <property type="match status" value="1"/>
</dbReference>
<dbReference type="STRING" id="1388766.A0A017S6E2"/>
<comment type="similarity">
    <text evidence="1">Belongs to the zinc-containing alcohol dehydrogenase family.</text>
</comment>
<dbReference type="GO" id="GO:0016651">
    <property type="term" value="F:oxidoreductase activity, acting on NAD(P)H"/>
    <property type="evidence" value="ECO:0007669"/>
    <property type="project" value="InterPro"/>
</dbReference>
<evidence type="ECO:0000313" key="4">
    <source>
        <dbReference type="EMBL" id="EYE92426.1"/>
    </source>
</evidence>
<dbReference type="PANTHER" id="PTHR45348">
    <property type="entry name" value="HYPOTHETICAL OXIDOREDUCTASE (EUROFUNG)"/>
    <property type="match status" value="1"/>
</dbReference>
<reference evidence="5" key="1">
    <citation type="journal article" date="2014" name="Nat. Commun.">
        <title>Genomic adaptations of the halophilic Dead Sea filamentous fungus Eurotium rubrum.</title>
        <authorList>
            <person name="Kis-Papo T."/>
            <person name="Weig A.R."/>
            <person name="Riley R."/>
            <person name="Persoh D."/>
            <person name="Salamov A."/>
            <person name="Sun H."/>
            <person name="Lipzen A."/>
            <person name="Wasser S.P."/>
            <person name="Rambold G."/>
            <person name="Grigoriev I.V."/>
            <person name="Nevo E."/>
        </authorList>
    </citation>
    <scope>NUCLEOTIDE SEQUENCE [LARGE SCALE GENOMIC DNA]</scope>
    <source>
        <strain evidence="5">CBS 135680</strain>
    </source>
</reference>
<keyword evidence="2" id="KW-0560">Oxidoreductase</keyword>